<keyword evidence="2 3" id="KW-0233">DNA recombination</keyword>
<evidence type="ECO:0000259" key="4">
    <source>
        <dbReference type="SMART" id="SM00559"/>
    </source>
</evidence>
<evidence type="ECO:0000313" key="6">
    <source>
        <dbReference type="Proteomes" id="UP000749040"/>
    </source>
</evidence>
<evidence type="ECO:0000256" key="2">
    <source>
        <dbReference type="ARBA" id="ARBA00023172"/>
    </source>
</evidence>
<dbReference type="RefSeq" id="WP_205354958.1">
    <property type="nucleotide sequence ID" value="NZ_JADKYB010000001.1"/>
</dbReference>
<keyword evidence="3" id="KW-0234">DNA repair</keyword>
<evidence type="ECO:0000256" key="3">
    <source>
        <dbReference type="HAMAP-Rule" id="MF_01875"/>
    </source>
</evidence>
<comment type="subunit">
    <text evidence="3">Homodimer. Interacts with LigD.</text>
</comment>
<dbReference type="PANTHER" id="PTHR41251:SF1">
    <property type="entry name" value="NON-HOMOLOGOUS END JOINING PROTEIN KU"/>
    <property type="match status" value="1"/>
</dbReference>
<name>A0ABS2TIA7_9ACTN</name>
<dbReference type="NCBIfam" id="TIGR02772">
    <property type="entry name" value="Ku_bact"/>
    <property type="match status" value="1"/>
</dbReference>
<evidence type="ECO:0000313" key="5">
    <source>
        <dbReference type="EMBL" id="MBM9503073.1"/>
    </source>
</evidence>
<dbReference type="Pfam" id="PF02735">
    <property type="entry name" value="Ku"/>
    <property type="match status" value="1"/>
</dbReference>
<dbReference type="HAMAP" id="MF_01875">
    <property type="entry name" value="Prokaryotic_Ku"/>
    <property type="match status" value="1"/>
</dbReference>
<keyword evidence="3" id="KW-0227">DNA damage</keyword>
<dbReference type="PANTHER" id="PTHR41251">
    <property type="entry name" value="NON-HOMOLOGOUS END JOINING PROTEIN KU"/>
    <property type="match status" value="1"/>
</dbReference>
<comment type="similarity">
    <text evidence="3">Belongs to the prokaryotic Ku family.</text>
</comment>
<gene>
    <name evidence="3" type="primary">ku</name>
    <name evidence="5" type="ORF">ITX44_00695</name>
</gene>
<reference evidence="5 6" key="1">
    <citation type="submission" date="2021-01" db="EMBL/GenBank/DDBJ databases">
        <title>Streptomyces acididurans sp. nov., isolated from a peat swamp forest soil.</title>
        <authorList>
            <person name="Chantavorakit T."/>
            <person name="Duangmal K."/>
        </authorList>
    </citation>
    <scope>NUCLEOTIDE SEQUENCE [LARGE SCALE GENOMIC DNA]</scope>
    <source>
        <strain evidence="5 6">KK5PA1</strain>
    </source>
</reference>
<proteinExistence type="inferred from homology"/>
<keyword evidence="1 3" id="KW-0238">DNA-binding</keyword>
<dbReference type="Proteomes" id="UP000749040">
    <property type="component" value="Unassembled WGS sequence"/>
</dbReference>
<dbReference type="SUPFAM" id="SSF100939">
    <property type="entry name" value="SPOC domain-like"/>
    <property type="match status" value="1"/>
</dbReference>
<comment type="function">
    <text evidence="3">With LigD forms a non-homologous end joining (NHEJ) DNA repair enzyme, which repairs dsDNA breaks with reduced fidelity. Binds linear dsDNA with 5'- and 3'- overhangs but not closed circular dsDNA nor ssDNA. Recruits and stimulates the ligase activity of LigD.</text>
</comment>
<dbReference type="Gene3D" id="2.40.290.10">
    <property type="match status" value="1"/>
</dbReference>
<dbReference type="EMBL" id="JADKYB010000001">
    <property type="protein sequence ID" value="MBM9503073.1"/>
    <property type="molecule type" value="Genomic_DNA"/>
</dbReference>
<comment type="caution">
    <text evidence="5">The sequence shown here is derived from an EMBL/GenBank/DDBJ whole genome shotgun (WGS) entry which is preliminary data.</text>
</comment>
<sequence length="258" mass="28774">MGNLRALWSGHVTCSLVSVRVRLHAATHDPRPQPHQVHAADGARIRRRGVCEAEAREVPEAEIERDWRAPDGRMILLRDEDLDHLPLATRKTIDIVGFVGQDDVDPLLYDRAYYATPDGPAAQRPYALLVEALARTGRLGIAKFAVRTRERLAALRPHNGILTVHALHWPQEIRDPGDITSPAPLTEQELALAETLIEQLAGVDITALHDQYGQALDQVVTAKIEGQQWTEPPEPEPVIDLMQALEDSLRQARRNDGR</sequence>
<accession>A0ABS2TIA7</accession>
<protein>
    <recommendedName>
        <fullName evidence="3">Non-homologous end joining protein Ku</fullName>
    </recommendedName>
</protein>
<organism evidence="5 6">
    <name type="scientific">Actinacidiphila acididurans</name>
    <dbReference type="NCBI Taxonomy" id="2784346"/>
    <lineage>
        <taxon>Bacteria</taxon>
        <taxon>Bacillati</taxon>
        <taxon>Actinomycetota</taxon>
        <taxon>Actinomycetes</taxon>
        <taxon>Kitasatosporales</taxon>
        <taxon>Streptomycetaceae</taxon>
        <taxon>Actinacidiphila</taxon>
    </lineage>
</organism>
<evidence type="ECO:0000256" key="1">
    <source>
        <dbReference type="ARBA" id="ARBA00023125"/>
    </source>
</evidence>
<dbReference type="InterPro" id="IPR006164">
    <property type="entry name" value="DNA_bd_Ku70/Ku80"/>
</dbReference>
<dbReference type="PIRSF" id="PIRSF006493">
    <property type="entry name" value="Prok_Ku"/>
    <property type="match status" value="1"/>
</dbReference>
<feature type="domain" description="Ku" evidence="4">
    <location>
        <begin position="55"/>
        <end position="185"/>
    </location>
</feature>
<keyword evidence="6" id="KW-1185">Reference proteome</keyword>
<dbReference type="InterPro" id="IPR016194">
    <property type="entry name" value="SPOC-like_C_dom_sf"/>
</dbReference>
<dbReference type="SMART" id="SM00559">
    <property type="entry name" value="Ku78"/>
    <property type="match status" value="1"/>
</dbReference>
<dbReference type="InterPro" id="IPR009187">
    <property type="entry name" value="Prok_Ku"/>
</dbReference>